<dbReference type="Pfam" id="PF01592">
    <property type="entry name" value="NifU_N"/>
    <property type="match status" value="1"/>
</dbReference>
<dbReference type="SUPFAM" id="SSF82649">
    <property type="entry name" value="SufE/NifU"/>
    <property type="match status" value="1"/>
</dbReference>
<dbReference type="CDD" id="cd06664">
    <property type="entry name" value="IscU_like"/>
    <property type="match status" value="1"/>
</dbReference>
<evidence type="ECO:0000259" key="1">
    <source>
        <dbReference type="Pfam" id="PF01592"/>
    </source>
</evidence>
<dbReference type="InterPro" id="IPR002871">
    <property type="entry name" value="NIF_FeS_clus_asmbl_NifU_N"/>
</dbReference>
<proteinExistence type="predicted"/>
<dbReference type="GO" id="GO:0005506">
    <property type="term" value="F:iron ion binding"/>
    <property type="evidence" value="ECO:0007669"/>
    <property type="project" value="InterPro"/>
</dbReference>
<protein>
    <submittedName>
        <fullName evidence="2">Nitrogen-fixing NifU domain protein</fullName>
    </submittedName>
</protein>
<dbReference type="Proteomes" id="UP000034616">
    <property type="component" value="Unassembled WGS sequence"/>
</dbReference>
<comment type="caution">
    <text evidence="2">The sequence shown here is derived from an EMBL/GenBank/DDBJ whole genome shotgun (WGS) entry which is preliminary data.</text>
</comment>
<gene>
    <name evidence="2" type="ORF">UU35_C0014G0034</name>
</gene>
<dbReference type="PANTHER" id="PTHR10093">
    <property type="entry name" value="IRON-SULFUR CLUSTER ASSEMBLY ENZYME NIFU HOMOLOG"/>
    <property type="match status" value="1"/>
</dbReference>
<organism evidence="2 3">
    <name type="scientific">Candidatus Uhrbacteria bacterium GW2011_GWC2_41_11</name>
    <dbReference type="NCBI Taxonomy" id="1618985"/>
    <lineage>
        <taxon>Bacteria</taxon>
        <taxon>Candidatus Uhriibacteriota</taxon>
    </lineage>
</organism>
<evidence type="ECO:0000313" key="3">
    <source>
        <dbReference type="Proteomes" id="UP000034616"/>
    </source>
</evidence>
<dbReference type="AlphaFoldDB" id="A0A0G0UG29"/>
<dbReference type="Gene3D" id="3.90.1010.10">
    <property type="match status" value="1"/>
</dbReference>
<dbReference type="GO" id="GO:0051536">
    <property type="term" value="F:iron-sulfur cluster binding"/>
    <property type="evidence" value="ECO:0007669"/>
    <property type="project" value="InterPro"/>
</dbReference>
<reference evidence="2 3" key="1">
    <citation type="journal article" date="2015" name="Nature">
        <title>rRNA introns, odd ribosomes, and small enigmatic genomes across a large radiation of phyla.</title>
        <authorList>
            <person name="Brown C.T."/>
            <person name="Hug L.A."/>
            <person name="Thomas B.C."/>
            <person name="Sharon I."/>
            <person name="Castelle C.J."/>
            <person name="Singh A."/>
            <person name="Wilkins M.J."/>
            <person name="Williams K.H."/>
            <person name="Banfield J.F."/>
        </authorList>
    </citation>
    <scope>NUCLEOTIDE SEQUENCE [LARGE SCALE GENOMIC DNA]</scope>
</reference>
<feature type="domain" description="NIF system FeS cluster assembly NifU N-terminal" evidence="1">
    <location>
        <begin position="26"/>
        <end position="154"/>
    </location>
</feature>
<evidence type="ECO:0000313" key="2">
    <source>
        <dbReference type="EMBL" id="KKR86391.1"/>
    </source>
</evidence>
<name>A0A0G0UG29_9BACT</name>
<sequence length="223" mass="25039">MNYQQLPQSGKTGDVSSKDGTKSWFYSDIVKDHFFHPRNFMHEDGDTSIYNAIGKVGSPACGDELRVWMKVDPKTECILDFRWQTFGCGSAIASTSMCSVMVTENDGMTLEEARAMKPQDIMERLGGLPARKFHCSVLCDKALRDAINDFYRRIGKPEKIIKEASRMIDPISKVTDHDIEEAVLEGAQTLETVQAKTKVGIGNPGVLPAVEELIRFYREKYFG</sequence>
<dbReference type="GO" id="GO:0016226">
    <property type="term" value="P:iron-sulfur cluster assembly"/>
    <property type="evidence" value="ECO:0007669"/>
    <property type="project" value="InterPro"/>
</dbReference>
<accession>A0A0G0UG29</accession>
<dbReference type="EMBL" id="LCAH01000014">
    <property type="protein sequence ID" value="KKR86391.1"/>
    <property type="molecule type" value="Genomic_DNA"/>
</dbReference>